<dbReference type="Proteomes" id="UP000708208">
    <property type="component" value="Unassembled WGS sequence"/>
</dbReference>
<organism evidence="2 3">
    <name type="scientific">Allacma fusca</name>
    <dbReference type="NCBI Taxonomy" id="39272"/>
    <lineage>
        <taxon>Eukaryota</taxon>
        <taxon>Metazoa</taxon>
        <taxon>Ecdysozoa</taxon>
        <taxon>Arthropoda</taxon>
        <taxon>Hexapoda</taxon>
        <taxon>Collembola</taxon>
        <taxon>Symphypleona</taxon>
        <taxon>Sminthuridae</taxon>
        <taxon>Allacma</taxon>
    </lineage>
</organism>
<comment type="caution">
    <text evidence="2">The sequence shown here is derived from an EMBL/GenBank/DDBJ whole genome shotgun (WGS) entry which is preliminary data.</text>
</comment>
<evidence type="ECO:0000256" key="1">
    <source>
        <dbReference type="SAM" id="Coils"/>
    </source>
</evidence>
<gene>
    <name evidence="2" type="ORF">AFUS01_LOCUS18215</name>
</gene>
<protein>
    <recommendedName>
        <fullName evidence="4">Kinetochore protein SPC25</fullName>
    </recommendedName>
</protein>
<evidence type="ECO:0008006" key="4">
    <source>
        <dbReference type="Google" id="ProtNLM"/>
    </source>
</evidence>
<feature type="coiled-coil region" evidence="1">
    <location>
        <begin position="93"/>
        <end position="150"/>
    </location>
</feature>
<keyword evidence="1" id="KW-0175">Coiled coil</keyword>
<accession>A0A8J2K1N8</accession>
<name>A0A8J2K1N8_9HEXA</name>
<dbReference type="AlphaFoldDB" id="A0A8J2K1N8"/>
<keyword evidence="3" id="KW-1185">Reference proteome</keyword>
<evidence type="ECO:0000313" key="2">
    <source>
        <dbReference type="EMBL" id="CAG7729509.1"/>
    </source>
</evidence>
<sequence length="264" mass="31079">MLETGISVRFGMERHSGIVVPKMRRRVLENDIKGKEMIRQQSNLFLTRKCSDILEEALYKRQIAVNEIIAERRAAEEEEYAMLQELKKDEEIFSNLVLENNKKRVEVENLEKKLEVAKQMKHLTKEQTKVKKLEEDIEKLKLDIKAIMVENDLYEEFQKEIGVYHGGLVEEGLILVAFTKIHPTYPDDMYYLFFTKLQSDFSFEVHHAEPNFREFNDLVEEFKGSKDIKEFYHRVCEYWKRDARASGTPRHATPGARVSIGKCN</sequence>
<evidence type="ECO:0000313" key="3">
    <source>
        <dbReference type="Proteomes" id="UP000708208"/>
    </source>
</evidence>
<proteinExistence type="predicted"/>
<reference evidence="2" key="1">
    <citation type="submission" date="2021-06" db="EMBL/GenBank/DDBJ databases">
        <authorList>
            <person name="Hodson N. C."/>
            <person name="Mongue J. A."/>
            <person name="Jaron S. K."/>
        </authorList>
    </citation>
    <scope>NUCLEOTIDE SEQUENCE</scope>
</reference>
<dbReference type="EMBL" id="CAJVCH010179419">
    <property type="protein sequence ID" value="CAG7729509.1"/>
    <property type="molecule type" value="Genomic_DNA"/>
</dbReference>